<dbReference type="EMBL" id="BA000002">
    <property type="protein sequence ID" value="BAA80162.2"/>
    <property type="molecule type" value="Genomic_DNA"/>
</dbReference>
<evidence type="ECO:0000256" key="3">
    <source>
        <dbReference type="ARBA" id="ARBA00022692"/>
    </source>
</evidence>
<feature type="transmembrane region" description="Helical" evidence="6">
    <location>
        <begin position="399"/>
        <end position="416"/>
    </location>
</feature>
<evidence type="ECO:0008006" key="9">
    <source>
        <dbReference type="Google" id="ProtNLM"/>
    </source>
</evidence>
<keyword evidence="4 6" id="KW-1133">Transmembrane helix</keyword>
<feature type="transmembrane region" description="Helical" evidence="6">
    <location>
        <begin position="280"/>
        <end position="299"/>
    </location>
</feature>
<comment type="subcellular location">
    <subcellularLocation>
        <location evidence="1">Cell membrane</location>
        <topology evidence="1">Multi-pass membrane protein</topology>
    </subcellularLocation>
</comment>
<evidence type="ECO:0000256" key="2">
    <source>
        <dbReference type="ARBA" id="ARBA00022475"/>
    </source>
</evidence>
<dbReference type="GeneID" id="1445832"/>
<feature type="transmembrane region" description="Helical" evidence="6">
    <location>
        <begin position="203"/>
        <end position="231"/>
    </location>
</feature>
<dbReference type="eggNOG" id="arCOG02214">
    <property type="taxonomic scope" value="Archaea"/>
</dbReference>
<dbReference type="AlphaFoldDB" id="Q9YCT5"/>
<feature type="transmembrane region" description="Helical" evidence="6">
    <location>
        <begin position="243"/>
        <end position="268"/>
    </location>
</feature>
<feature type="transmembrane region" description="Helical" evidence="6">
    <location>
        <begin position="45"/>
        <end position="67"/>
    </location>
</feature>
<dbReference type="RefSeq" id="WP_010866203.1">
    <property type="nucleotide sequence ID" value="NC_000854.2"/>
</dbReference>
<evidence type="ECO:0000313" key="7">
    <source>
        <dbReference type="EMBL" id="BAA80162.2"/>
    </source>
</evidence>
<dbReference type="EnsemblBacteria" id="BAA80162">
    <property type="protein sequence ID" value="BAA80162"/>
    <property type="gene ID" value="APE_1177.1"/>
</dbReference>
<feature type="transmembrane region" description="Helical" evidence="6">
    <location>
        <begin position="319"/>
        <end position="338"/>
    </location>
</feature>
<keyword evidence="3 6" id="KW-0812">Transmembrane</keyword>
<dbReference type="STRING" id="272557.APE_1177.1"/>
<dbReference type="PIR" id="D72588">
    <property type="entry name" value="D72588"/>
</dbReference>
<accession>Q9YCT5</accession>
<dbReference type="InterPro" id="IPR050833">
    <property type="entry name" value="Poly_Biosynth_Transport"/>
</dbReference>
<reference evidence="7 8" key="1">
    <citation type="journal article" date="1999" name="DNA Res.">
        <title>Complete genome sequence of an aerobic hyper-thermophilic crenarchaeon, Aeropyrum pernix K1.</title>
        <authorList>
            <person name="Kawarabayasi Y."/>
            <person name="Hino Y."/>
            <person name="Horikawa H."/>
            <person name="Yamazaki S."/>
            <person name="Haikawa Y."/>
            <person name="Jin-no K."/>
            <person name="Takahashi M."/>
            <person name="Sekine M."/>
            <person name="Baba S."/>
            <person name="Ankai A."/>
            <person name="Kosugi H."/>
            <person name="Hosoyama A."/>
            <person name="Fukui S."/>
            <person name="Nagai Y."/>
            <person name="Nishijima K."/>
            <person name="Nakazawa H."/>
            <person name="Takamiya M."/>
            <person name="Masuda S."/>
            <person name="Funahashi T."/>
            <person name="Tanaka T."/>
            <person name="Kudoh Y."/>
            <person name="Yamazaki J."/>
            <person name="Kushida N."/>
            <person name="Oguchi A."/>
            <person name="Aoki K."/>
            <person name="Kubota K."/>
            <person name="Nakamura Y."/>
            <person name="Nomura N."/>
            <person name="Sako Y."/>
            <person name="Kikuchi H."/>
        </authorList>
    </citation>
    <scope>NUCLEOTIDE SEQUENCE [LARGE SCALE GENOMIC DNA]</scope>
    <source>
        <strain evidence="8">ATCC 700893 / DSM 11879 / JCM 9820 / NBRC 100138 / K1</strain>
    </source>
</reference>
<dbReference type="PANTHER" id="PTHR30250">
    <property type="entry name" value="PST FAMILY PREDICTED COLANIC ACID TRANSPORTER"/>
    <property type="match status" value="1"/>
</dbReference>
<name>Q9YCT5_AERPE</name>
<dbReference type="PANTHER" id="PTHR30250:SF28">
    <property type="entry name" value="POLYSACCHARIDE BIOSYNTHESIS PROTEIN"/>
    <property type="match status" value="1"/>
</dbReference>
<feature type="transmembrane region" description="Helical" evidence="6">
    <location>
        <begin position="112"/>
        <end position="133"/>
    </location>
</feature>
<evidence type="ECO:0000256" key="6">
    <source>
        <dbReference type="SAM" id="Phobius"/>
    </source>
</evidence>
<sequence length="464" mass="47623">MDKSLEKTIRGATWIYLASLTTTATGFLFWLTIARLAGAEAVGTASLIASSAGMAATILSAGLPPAAARETAARGGQGAAAAITIGLIAAAIGGIVAYILAYKAGLTGLNVYAALFAASTIASAALNGVLLGFMMFRLQFASIALGSIAKLFVGVGLAAIGYKALAAVIGLLTMPLTIVIVGTTVLLGLATRIGIPRITGDNIVSLVVLAASNYPLAFSTQLFVFLSIYVYRLLGGSLESTGSLYISFMILLALASLPTSLQAASIPVGTRLGSKPQEAALRLGLAAVTPLAVALIVMAPHILSYINPELAESPNTLRILLLATSPLATLAAASSLLNKEARPRSLALFGTATLATIILFLPPLTKAYNSEGVATAFLIGTTLNALLYAHKLKFPVKPIIATVGVSTAAIPIALYAPSATAPFIAIAISIIAMLVARVVGLNELNELAQLIKNTSLRQETREKP</sequence>
<evidence type="ECO:0000256" key="1">
    <source>
        <dbReference type="ARBA" id="ARBA00004651"/>
    </source>
</evidence>
<feature type="transmembrane region" description="Helical" evidence="6">
    <location>
        <begin position="12"/>
        <end position="33"/>
    </location>
</feature>
<dbReference type="Proteomes" id="UP000002518">
    <property type="component" value="Chromosome"/>
</dbReference>
<organism evidence="7 8">
    <name type="scientific">Aeropyrum pernix (strain ATCC 700893 / DSM 11879 / JCM 9820 / NBRC 100138 / K1)</name>
    <dbReference type="NCBI Taxonomy" id="272557"/>
    <lineage>
        <taxon>Archaea</taxon>
        <taxon>Thermoproteota</taxon>
        <taxon>Thermoprotei</taxon>
        <taxon>Desulfurococcales</taxon>
        <taxon>Desulfurococcaceae</taxon>
        <taxon>Aeropyrum</taxon>
    </lineage>
</organism>
<feature type="transmembrane region" description="Helical" evidence="6">
    <location>
        <begin position="79"/>
        <end position="100"/>
    </location>
</feature>
<keyword evidence="8" id="KW-1185">Reference proteome</keyword>
<dbReference type="KEGG" id="ape:APE_1177.1"/>
<feature type="transmembrane region" description="Helical" evidence="6">
    <location>
        <begin position="367"/>
        <end position="387"/>
    </location>
</feature>
<protein>
    <recommendedName>
        <fullName evidence="9">Polysaccharide biosynthesis protein C-terminal domain-containing protein</fullName>
    </recommendedName>
</protein>
<keyword evidence="5 6" id="KW-0472">Membrane</keyword>
<proteinExistence type="predicted"/>
<evidence type="ECO:0000256" key="5">
    <source>
        <dbReference type="ARBA" id="ARBA00023136"/>
    </source>
</evidence>
<evidence type="ECO:0000256" key="4">
    <source>
        <dbReference type="ARBA" id="ARBA00022989"/>
    </source>
</evidence>
<feature type="transmembrane region" description="Helical" evidence="6">
    <location>
        <begin position="345"/>
        <end position="361"/>
    </location>
</feature>
<feature type="transmembrane region" description="Helical" evidence="6">
    <location>
        <begin position="422"/>
        <end position="440"/>
    </location>
</feature>
<feature type="transmembrane region" description="Helical" evidence="6">
    <location>
        <begin position="168"/>
        <end position="191"/>
    </location>
</feature>
<dbReference type="PATRIC" id="fig|272557.25.peg.807"/>
<keyword evidence="2" id="KW-1003">Cell membrane</keyword>
<feature type="transmembrane region" description="Helical" evidence="6">
    <location>
        <begin position="140"/>
        <end position="162"/>
    </location>
</feature>
<evidence type="ECO:0000313" key="8">
    <source>
        <dbReference type="Proteomes" id="UP000002518"/>
    </source>
</evidence>
<dbReference type="GO" id="GO:0005886">
    <property type="term" value="C:plasma membrane"/>
    <property type="evidence" value="ECO:0007669"/>
    <property type="project" value="UniProtKB-SubCell"/>
</dbReference>
<gene>
    <name evidence="7" type="ordered locus">APE_1177.1</name>
</gene>